<dbReference type="EMBL" id="JAUSTR010000021">
    <property type="protein sequence ID" value="MDQ0163693.1"/>
    <property type="molecule type" value="Genomic_DNA"/>
</dbReference>
<keyword evidence="2" id="KW-1185">Reference proteome</keyword>
<dbReference type="Gene3D" id="1.10.287.950">
    <property type="entry name" value="Methyl-accepting chemotaxis protein"/>
    <property type="match status" value="1"/>
</dbReference>
<evidence type="ECO:0000313" key="2">
    <source>
        <dbReference type="Proteomes" id="UP001225646"/>
    </source>
</evidence>
<dbReference type="RefSeq" id="WP_419152679.1">
    <property type="nucleotide sequence ID" value="NZ_JAUSTR010000021.1"/>
</dbReference>
<name>A0ABT9VRS4_9BACI</name>
<reference evidence="1 2" key="1">
    <citation type="submission" date="2023-07" db="EMBL/GenBank/DDBJ databases">
        <title>Genomic Encyclopedia of Type Strains, Phase IV (KMG-IV): sequencing the most valuable type-strain genomes for metagenomic binning, comparative biology and taxonomic classification.</title>
        <authorList>
            <person name="Goeker M."/>
        </authorList>
    </citation>
    <scope>NUCLEOTIDE SEQUENCE [LARGE SCALE GENOMIC DNA]</scope>
    <source>
        <strain evidence="1 2">DSM 19092</strain>
    </source>
</reference>
<accession>A0ABT9VRS4</accession>
<evidence type="ECO:0000313" key="1">
    <source>
        <dbReference type="EMBL" id="MDQ0163693.1"/>
    </source>
</evidence>
<gene>
    <name evidence="1" type="ORF">J2S06_002803</name>
</gene>
<proteinExistence type="predicted"/>
<dbReference type="SUPFAM" id="SSF58104">
    <property type="entry name" value="Methyl-accepting chemotaxis protein (MCP) signaling domain"/>
    <property type="match status" value="1"/>
</dbReference>
<dbReference type="Proteomes" id="UP001225646">
    <property type="component" value="Unassembled WGS sequence"/>
</dbReference>
<sequence length="99" mass="10872">MDTTLETLEQVSKAVTDAARNNQQQAEQLHEAGEIVETMSRTLSDVSCMASKLEDFSNRAAGLAESSIRGLEHMTKVIENIYKEVGESGKRIEKLAKSS</sequence>
<organism evidence="1 2">
    <name type="scientific">Aeribacillus alveayuensis</name>
    <dbReference type="NCBI Taxonomy" id="279215"/>
    <lineage>
        <taxon>Bacteria</taxon>
        <taxon>Bacillati</taxon>
        <taxon>Bacillota</taxon>
        <taxon>Bacilli</taxon>
        <taxon>Bacillales</taxon>
        <taxon>Bacillaceae</taxon>
        <taxon>Aeribacillus</taxon>
    </lineage>
</organism>
<protein>
    <submittedName>
        <fullName evidence="1">Methyl-accepting chemotaxis protein</fullName>
    </submittedName>
</protein>
<comment type="caution">
    <text evidence="1">The sequence shown here is derived from an EMBL/GenBank/DDBJ whole genome shotgun (WGS) entry which is preliminary data.</text>
</comment>